<dbReference type="Gene3D" id="3.40.50.150">
    <property type="entry name" value="Vaccinia Virus protein VP39"/>
    <property type="match status" value="1"/>
</dbReference>
<evidence type="ECO:0000256" key="1">
    <source>
        <dbReference type="ARBA" id="ARBA00022552"/>
    </source>
</evidence>
<dbReference type="SUPFAM" id="SSF53335">
    <property type="entry name" value="S-adenosyl-L-methionine-dependent methyltransferases"/>
    <property type="match status" value="1"/>
</dbReference>
<dbReference type="GO" id="GO:0003723">
    <property type="term" value="F:RNA binding"/>
    <property type="evidence" value="ECO:0007669"/>
    <property type="project" value="UniProtKB-UniRule"/>
</dbReference>
<feature type="binding site" evidence="6">
    <location>
        <position position="19"/>
    </location>
    <ligand>
        <name>S-adenosyl-L-methionine</name>
        <dbReference type="ChEBI" id="CHEBI:59789"/>
    </ligand>
</feature>
<comment type="subunit">
    <text evidence="6">Monomer.</text>
</comment>
<dbReference type="InterPro" id="IPR007473">
    <property type="entry name" value="RlmJ"/>
</dbReference>
<feature type="site" description="Interaction with substrate rRNA" evidence="6">
    <location>
        <position position="4"/>
    </location>
</feature>
<dbReference type="GO" id="GO:0070475">
    <property type="term" value="P:rRNA base methylation"/>
    <property type="evidence" value="ECO:0007669"/>
    <property type="project" value="UniProtKB-UniRule"/>
</dbReference>
<evidence type="ECO:0000256" key="3">
    <source>
        <dbReference type="ARBA" id="ARBA00022679"/>
    </source>
</evidence>
<comment type="function">
    <text evidence="6">Specifically methylates the adenine in position 2030 of 23S rRNA.</text>
</comment>
<comment type="catalytic activity">
    <reaction evidence="6">
        <text>adenosine(2030) in 23S rRNA + S-adenosyl-L-methionine = N(6)-methyladenosine(2030) in 23S rRNA + S-adenosyl-L-homocysteine + H(+)</text>
        <dbReference type="Rhea" id="RHEA:43736"/>
        <dbReference type="Rhea" id="RHEA-COMP:10668"/>
        <dbReference type="Rhea" id="RHEA-COMP:10669"/>
        <dbReference type="ChEBI" id="CHEBI:15378"/>
        <dbReference type="ChEBI" id="CHEBI:57856"/>
        <dbReference type="ChEBI" id="CHEBI:59789"/>
        <dbReference type="ChEBI" id="CHEBI:74411"/>
        <dbReference type="ChEBI" id="CHEBI:74449"/>
        <dbReference type="EC" id="2.1.1.266"/>
    </reaction>
</comment>
<dbReference type="Pfam" id="PF04378">
    <property type="entry name" value="RsmJ"/>
    <property type="match status" value="1"/>
</dbReference>
<feature type="binding site" evidence="6">
    <location>
        <position position="42"/>
    </location>
    <ligand>
        <name>S-adenosyl-L-methionine</name>
        <dbReference type="ChEBI" id="CHEBI:59789"/>
    </ligand>
</feature>
<reference evidence="7 8" key="1">
    <citation type="submission" date="2018-10" db="EMBL/GenBank/DDBJ databases">
        <title>Genomic Encyclopedia of Type Strains, Phase IV (KMG-IV): sequencing the most valuable type-strain genomes for metagenomic binning, comparative biology and taxonomic classification.</title>
        <authorList>
            <person name="Goeker M."/>
        </authorList>
    </citation>
    <scope>NUCLEOTIDE SEQUENCE [LARGE SCALE GENOMIC DNA]</scope>
    <source>
        <strain evidence="7 8">DSM 3303</strain>
    </source>
</reference>
<keyword evidence="5 6" id="KW-0694">RNA-binding</keyword>
<feature type="binding site" evidence="6">
    <location>
        <position position="100"/>
    </location>
    <ligand>
        <name>S-adenosyl-L-methionine</name>
        <dbReference type="ChEBI" id="CHEBI:59789"/>
    </ligand>
</feature>
<keyword evidence="1 6" id="KW-0698">rRNA processing</keyword>
<dbReference type="PANTHER" id="PTHR37426">
    <property type="entry name" value="RIBOSOMAL RNA LARGE SUBUNIT METHYLTRANSFERASE J"/>
    <property type="match status" value="1"/>
</dbReference>
<feature type="binding site" evidence="6">
    <location>
        <position position="118"/>
    </location>
    <ligand>
        <name>S-adenosyl-L-methionine</name>
        <dbReference type="ChEBI" id="CHEBI:59789"/>
    </ligand>
</feature>
<evidence type="ECO:0000313" key="8">
    <source>
        <dbReference type="Proteomes" id="UP000279384"/>
    </source>
</evidence>
<dbReference type="EC" id="2.1.1.266" evidence="6"/>
<evidence type="ECO:0000256" key="5">
    <source>
        <dbReference type="ARBA" id="ARBA00022884"/>
    </source>
</evidence>
<evidence type="ECO:0000256" key="4">
    <source>
        <dbReference type="ARBA" id="ARBA00022691"/>
    </source>
</evidence>
<comment type="similarity">
    <text evidence="6">Belongs to the RlmJ family.</text>
</comment>
<feature type="active site" description="Proton acceptor" evidence="6">
    <location>
        <position position="165"/>
    </location>
</feature>
<feature type="binding site" evidence="6">
    <location>
        <begin position="144"/>
        <end position="145"/>
    </location>
    <ligand>
        <name>S-adenosyl-L-methionine</name>
        <dbReference type="ChEBI" id="CHEBI:59789"/>
    </ligand>
</feature>
<organism evidence="7 8">
    <name type="scientific">Vogesella indigofera</name>
    <name type="common">Pseudomonas indigofera</name>
    <dbReference type="NCBI Taxonomy" id="45465"/>
    <lineage>
        <taxon>Bacteria</taxon>
        <taxon>Pseudomonadati</taxon>
        <taxon>Pseudomonadota</taxon>
        <taxon>Betaproteobacteria</taxon>
        <taxon>Neisseriales</taxon>
        <taxon>Chromobacteriaceae</taxon>
        <taxon>Vogesella</taxon>
    </lineage>
</organism>
<sequence>MLSYRHAFHAGNHADVLKHLIQVQIIDYLGQKDKPFWYIDTHAGAGAYSLTEGYATKTAEYVDGVARLWQRDDLPPAVARYLEVVRSINPDGELRHYPGSPWFAAETMNRSEKLRLFELHPSDFQLLGECFADAGRRIKVEKNNGFEALKSILPPPPRRALVLIDPPYEDKGDYQRVVNAMQESLKRFATGTYAIWYPLLQRPEIKDMVAQLKALPCQSWLDVTLTVRTPSKEGFGMHGSGMFIVNPPWTLPATLNDTLPWLTAALAVDKGAWHSMEYRENS</sequence>
<keyword evidence="4 6" id="KW-0949">S-adenosyl-L-methionine</keyword>
<dbReference type="Proteomes" id="UP000279384">
    <property type="component" value="Unassembled WGS sequence"/>
</dbReference>
<dbReference type="InterPro" id="IPR029063">
    <property type="entry name" value="SAM-dependent_MTases_sf"/>
</dbReference>
<dbReference type="PANTHER" id="PTHR37426:SF1">
    <property type="entry name" value="RIBOSOMAL RNA LARGE SUBUNIT METHYLTRANSFERASE J"/>
    <property type="match status" value="1"/>
</dbReference>
<dbReference type="AlphaFoldDB" id="A0A495BIB0"/>
<keyword evidence="2 6" id="KW-0489">Methyltransferase</keyword>
<dbReference type="HAMAP" id="MF_00934">
    <property type="entry name" value="23SrRNA_methyltr_J"/>
    <property type="match status" value="1"/>
</dbReference>
<dbReference type="EMBL" id="RBID01000011">
    <property type="protein sequence ID" value="RKQ60976.1"/>
    <property type="molecule type" value="Genomic_DNA"/>
</dbReference>
<accession>A0A495BIB0</accession>
<evidence type="ECO:0000313" key="7">
    <source>
        <dbReference type="EMBL" id="RKQ60976.1"/>
    </source>
</evidence>
<proteinExistence type="inferred from homology"/>
<evidence type="ECO:0000256" key="2">
    <source>
        <dbReference type="ARBA" id="ARBA00022603"/>
    </source>
</evidence>
<dbReference type="RefSeq" id="WP_120809669.1">
    <property type="nucleotide sequence ID" value="NZ_RBID01000011.1"/>
</dbReference>
<name>A0A495BIB0_VOGIN</name>
<keyword evidence="3 6" id="KW-0808">Transferase</keyword>
<evidence type="ECO:0000256" key="6">
    <source>
        <dbReference type="HAMAP-Rule" id="MF_00934"/>
    </source>
</evidence>
<comment type="caution">
    <text evidence="7">The sequence shown here is derived from an EMBL/GenBank/DDBJ whole genome shotgun (WGS) entry which is preliminary data.</text>
</comment>
<dbReference type="GO" id="GO:0005829">
    <property type="term" value="C:cytosol"/>
    <property type="evidence" value="ECO:0007669"/>
    <property type="project" value="TreeGrafter"/>
</dbReference>
<feature type="binding site" evidence="6">
    <location>
        <position position="165"/>
    </location>
    <ligand>
        <name>S-adenosyl-L-methionine</name>
        <dbReference type="ChEBI" id="CHEBI:59789"/>
    </ligand>
</feature>
<gene>
    <name evidence="6" type="primary">rlmJ</name>
    <name evidence="7" type="ORF">C8E02_0741</name>
</gene>
<protein>
    <recommendedName>
        <fullName evidence="6">Ribosomal RNA large subunit methyltransferase J</fullName>
        <ecNumber evidence="6">2.1.1.266</ecNumber>
    </recommendedName>
    <alternativeName>
        <fullName evidence="6">23S rRNA (adenine(2030)-N6)-methyltransferase</fullName>
    </alternativeName>
    <alternativeName>
        <fullName evidence="6">23S rRNA m6A2030 methyltransferase</fullName>
    </alternativeName>
</protein>
<dbReference type="FunFam" id="3.40.50.150:FF:000037">
    <property type="entry name" value="Ribosomal RNA large subunit methyltransferase J"/>
    <property type="match status" value="1"/>
</dbReference>
<dbReference type="GO" id="GO:0036307">
    <property type="term" value="F:23S rRNA (adenine(2030)-N(6))-methyltransferase activity"/>
    <property type="evidence" value="ECO:0007669"/>
    <property type="project" value="UniProtKB-UniRule"/>
</dbReference>